<sequence length="223" mass="24851">MHCGSATVPACHSGYSAAVLVRGVIAKHNALNPAWTGSGTHSKELAVQVYSRKFHNPRGVQAAVNPLPPDARPDIFFGNLTDIDDVRWIPQADGVSFLPLCLGVTQGYYVNLLRVRKSGVLSCHKHFGAVHAVVLKGRWFYLEHEEMYTEGSFIMEPPGETHTLVVPDDVPEMVTWFHAMAGYIYLEDGSIIGHEDVFTKLDAARRHYEENGLDQRDLDKLIR</sequence>
<accession>A0A4P7LUT5</accession>
<feature type="domain" description="ChrR-like cupin" evidence="1">
    <location>
        <begin position="80"/>
        <end position="168"/>
    </location>
</feature>
<dbReference type="OrthoDB" id="564955at2"/>
<gene>
    <name evidence="2" type="ORF">E0W60_34930</name>
</gene>
<dbReference type="SUPFAM" id="SSF51182">
    <property type="entry name" value="RmlC-like cupins"/>
    <property type="match status" value="1"/>
</dbReference>
<organism evidence="2 3">
    <name type="scientific">Cupriavidus oxalaticus</name>
    <dbReference type="NCBI Taxonomy" id="96344"/>
    <lineage>
        <taxon>Bacteria</taxon>
        <taxon>Pseudomonadati</taxon>
        <taxon>Pseudomonadota</taxon>
        <taxon>Betaproteobacteria</taxon>
        <taxon>Burkholderiales</taxon>
        <taxon>Burkholderiaceae</taxon>
        <taxon>Cupriavidus</taxon>
    </lineage>
</organism>
<geneLocation type="plasmid" evidence="2">
    <name>unnamed4</name>
</geneLocation>
<dbReference type="EMBL" id="CP038639">
    <property type="protein sequence ID" value="QBY56241.1"/>
    <property type="molecule type" value="Genomic_DNA"/>
</dbReference>
<dbReference type="KEGG" id="cox:E0W60_34930"/>
<dbReference type="Gene3D" id="2.60.120.10">
    <property type="entry name" value="Jelly Rolls"/>
    <property type="match status" value="1"/>
</dbReference>
<dbReference type="InterPro" id="IPR025979">
    <property type="entry name" value="ChrR-like_cupin_dom"/>
</dbReference>
<reference evidence="2 3" key="1">
    <citation type="submission" date="2019-03" db="EMBL/GenBank/DDBJ databases">
        <title>Efficiently degradation of phenoxyalkanoic acid herbicides by Cupriavidus oxalaticus strain X32.</title>
        <authorList>
            <person name="Sheng X."/>
        </authorList>
    </citation>
    <scope>NUCLEOTIDE SEQUENCE [LARGE SCALE GENOMIC DNA]</scope>
    <source>
        <strain evidence="2 3">X32</strain>
        <plasmid evidence="2 3">unnamed4</plasmid>
    </source>
</reference>
<dbReference type="Pfam" id="PF12973">
    <property type="entry name" value="Cupin_7"/>
    <property type="match status" value="1"/>
</dbReference>
<dbReference type="InterPro" id="IPR011051">
    <property type="entry name" value="RmlC_Cupin_sf"/>
</dbReference>
<dbReference type="InterPro" id="IPR014710">
    <property type="entry name" value="RmlC-like_jellyroll"/>
</dbReference>
<dbReference type="AlphaFoldDB" id="A0A4P7LUT5"/>
<protein>
    <submittedName>
        <fullName evidence="2">Cupin</fullName>
    </submittedName>
</protein>
<evidence type="ECO:0000313" key="2">
    <source>
        <dbReference type="EMBL" id="QBY56241.1"/>
    </source>
</evidence>
<evidence type="ECO:0000259" key="1">
    <source>
        <dbReference type="Pfam" id="PF12973"/>
    </source>
</evidence>
<proteinExistence type="predicted"/>
<name>A0A4P7LUT5_9BURK</name>
<dbReference type="CDD" id="cd20302">
    <property type="entry name" value="cupin_DAD"/>
    <property type="match status" value="1"/>
</dbReference>
<keyword evidence="2" id="KW-0614">Plasmid</keyword>
<evidence type="ECO:0000313" key="3">
    <source>
        <dbReference type="Proteomes" id="UP000295294"/>
    </source>
</evidence>
<dbReference type="Proteomes" id="UP000295294">
    <property type="component" value="Plasmid unnamed4"/>
</dbReference>